<organism evidence="1 2">
    <name type="scientific">Klebsiella michiganensis</name>
    <dbReference type="NCBI Taxonomy" id="1134687"/>
    <lineage>
        <taxon>Bacteria</taxon>
        <taxon>Pseudomonadati</taxon>
        <taxon>Pseudomonadota</taxon>
        <taxon>Gammaproteobacteria</taxon>
        <taxon>Enterobacterales</taxon>
        <taxon>Enterobacteriaceae</taxon>
        <taxon>Klebsiella/Raoultella group</taxon>
        <taxon>Klebsiella</taxon>
    </lineage>
</organism>
<protein>
    <submittedName>
        <fullName evidence="1">Uncharacterized protein</fullName>
    </submittedName>
</protein>
<reference evidence="1 2" key="2">
    <citation type="submission" date="2018-01" db="EMBL/GenBank/DDBJ databases">
        <title>Genomic study of Klebsiella pneumoniae.</title>
        <authorList>
            <person name="Yang Y."/>
            <person name="Bicalho R."/>
        </authorList>
    </citation>
    <scope>NUCLEOTIDE SEQUENCE [LARGE SCALE GENOMIC DNA]</scope>
    <source>
        <strain evidence="1 2">A11</strain>
    </source>
</reference>
<name>A0A1Q8YUD0_9ENTR</name>
<evidence type="ECO:0000313" key="2">
    <source>
        <dbReference type="Proteomes" id="UP000234505"/>
    </source>
</evidence>
<gene>
    <name evidence="1" type="ORF">CWN50_34315</name>
</gene>
<dbReference type="GeneID" id="39685989"/>
<evidence type="ECO:0000313" key="1">
    <source>
        <dbReference type="EMBL" id="PLL17161.1"/>
    </source>
</evidence>
<sequence length="108" mass="12487">MEEKKGDGLMMFCVAAFVIFLVSIMSFSLWRDKQINAFMATNRAWGIQCDRVSQAAWVVQDGERVNLTINDFPLYCSGYRFELRNGQGEVIHLLDKHAAYRQLSRQPH</sequence>
<dbReference type="AlphaFoldDB" id="A0A1Q8YUD0"/>
<dbReference type="RefSeq" id="WP_047722565.1">
    <property type="nucleotide sequence ID" value="NZ_CADCYI010000023.1"/>
</dbReference>
<proteinExistence type="predicted"/>
<dbReference type="EMBL" id="PIDS01002054">
    <property type="protein sequence ID" value="PLL17161.1"/>
    <property type="molecule type" value="Genomic_DNA"/>
</dbReference>
<reference evidence="1 2" key="1">
    <citation type="submission" date="2017-11" db="EMBL/GenBank/DDBJ databases">
        <authorList>
            <person name="Han C.G."/>
        </authorList>
    </citation>
    <scope>NUCLEOTIDE SEQUENCE [LARGE SCALE GENOMIC DNA]</scope>
    <source>
        <strain evidence="1 2">A11</strain>
    </source>
</reference>
<accession>A0A1Q8YUD0</accession>
<comment type="caution">
    <text evidence="1">The sequence shown here is derived from an EMBL/GenBank/DDBJ whole genome shotgun (WGS) entry which is preliminary data.</text>
</comment>
<dbReference type="Proteomes" id="UP000234505">
    <property type="component" value="Unassembled WGS sequence"/>
</dbReference>